<feature type="compositionally biased region" description="Polar residues" evidence="1">
    <location>
        <begin position="611"/>
        <end position="690"/>
    </location>
</feature>
<feature type="compositionally biased region" description="Gly residues" evidence="1">
    <location>
        <begin position="39"/>
        <end position="48"/>
    </location>
</feature>
<reference evidence="2 3" key="1">
    <citation type="submission" date="2019-06" db="EMBL/GenBank/DDBJ databases">
        <authorList>
            <person name="Palmer J.M."/>
        </authorList>
    </citation>
    <scope>NUCLEOTIDE SEQUENCE [LARGE SCALE GENOMIC DNA]</scope>
    <source>
        <strain evidence="2 3">TWF191</strain>
    </source>
</reference>
<feature type="region of interest" description="Disordered" evidence="1">
    <location>
        <begin position="368"/>
        <end position="387"/>
    </location>
</feature>
<dbReference type="AlphaFoldDB" id="A0A7C8R1G9"/>
<feature type="region of interest" description="Disordered" evidence="1">
    <location>
        <begin position="599"/>
        <end position="802"/>
    </location>
</feature>
<feature type="region of interest" description="Disordered" evidence="1">
    <location>
        <begin position="814"/>
        <end position="854"/>
    </location>
</feature>
<feature type="compositionally biased region" description="Polar residues" evidence="1">
    <location>
        <begin position="824"/>
        <end position="834"/>
    </location>
</feature>
<feature type="compositionally biased region" description="Polar residues" evidence="1">
    <location>
        <begin position="714"/>
        <end position="756"/>
    </location>
</feature>
<evidence type="ECO:0000256" key="1">
    <source>
        <dbReference type="SAM" id="MobiDB-lite"/>
    </source>
</evidence>
<comment type="caution">
    <text evidence="2">The sequence shown here is derived from an EMBL/GenBank/DDBJ whole genome shotgun (WGS) entry which is preliminary data.</text>
</comment>
<name>A0A7C8R1G9_ORBOL</name>
<feature type="compositionally biased region" description="Low complexity" evidence="1">
    <location>
        <begin position="814"/>
        <end position="823"/>
    </location>
</feature>
<proteinExistence type="predicted"/>
<evidence type="ECO:0000313" key="3">
    <source>
        <dbReference type="Proteomes" id="UP000483672"/>
    </source>
</evidence>
<feature type="region of interest" description="Disordered" evidence="1">
    <location>
        <begin position="30"/>
        <end position="53"/>
    </location>
</feature>
<organism evidence="2 3">
    <name type="scientific">Orbilia oligospora</name>
    <name type="common">Nematode-trapping fungus</name>
    <name type="synonym">Arthrobotrys oligospora</name>
    <dbReference type="NCBI Taxonomy" id="2813651"/>
    <lineage>
        <taxon>Eukaryota</taxon>
        <taxon>Fungi</taxon>
        <taxon>Dikarya</taxon>
        <taxon>Ascomycota</taxon>
        <taxon>Pezizomycotina</taxon>
        <taxon>Orbiliomycetes</taxon>
        <taxon>Orbiliales</taxon>
        <taxon>Orbiliaceae</taxon>
        <taxon>Orbilia</taxon>
    </lineage>
</organism>
<protein>
    <submittedName>
        <fullName evidence="2">Uncharacterized protein</fullName>
    </submittedName>
</protein>
<dbReference type="EMBL" id="WIPF01000002">
    <property type="protein sequence ID" value="KAF3232026.1"/>
    <property type="molecule type" value="Genomic_DNA"/>
</dbReference>
<feature type="compositionally biased region" description="Low complexity" evidence="1">
    <location>
        <begin position="841"/>
        <end position="851"/>
    </location>
</feature>
<feature type="compositionally biased region" description="Polar residues" evidence="1">
    <location>
        <begin position="763"/>
        <end position="782"/>
    </location>
</feature>
<evidence type="ECO:0000313" key="2">
    <source>
        <dbReference type="EMBL" id="KAF3232026.1"/>
    </source>
</evidence>
<dbReference type="Proteomes" id="UP000483672">
    <property type="component" value="Unassembled WGS sequence"/>
</dbReference>
<accession>A0A7C8R1G9</accession>
<sequence>MLASEGLEDSELPPAARLIEVAKKPSLNIKGFGVSPLGGEQGRSGGGRTFNEGGIDMEVYRAKRMGDPYRDSGITRERYGSTIDHEKAAEMVKTAKELGKHPEETFESIRGIRHRPENQKPKVGFVDHLQRYVAASEGRNLDFFDLHTRKKGGIKQSERYEEQQLKKRLEQRAREAQGGLPSVEETQPMRIIYEKPPTPKPYLAVAVEEKRPFDPANDNDGGIQLPTLSSYGYNNTQLHAFSSRGPDATGEIQFAAPSPYEPDNTEKTEFPDLSSYMVNGVEGIHIPTLSSYGTRFPPLSPDQAYNPEEAQISNQSPYDAGNVQDIQLPTLPSYQVDNIEKPEVQISSSSEVDIFHELLLPNLPIPYDDDDDDQGPGDEVFRPPHPEDLVPFEIPYTGLRYDSDDEYLPYPSPDPVQLEYPTATPFIPFDSMLFPRTCDVKRMVKPRGLETTIEPRETEVKNRKVPVLTVEGSASALLINAIVKVKNERSSQGDPCTPLKLLSPTPDDEIWIMKFNFDVILEAERLAKESGNSECVRSAVRTAARELGVELPQSAGTHLLNLRTWLMREYYESRATLKARRRREIEDLLELEQLAQERLNPKGVPRKDRNTANGVATSTKNTISKGNQSRPVSQFDNPRIKSQSSTAPSEIQPTISRPGSQSAASRPESQPATSRPISQSADSRPGSQLFMSKRQPRPVFGLRRRLSPEERINTRSPQKVTPVRNSAQSEASSMVRHQQASPVDRPSSPTTATYTQGVPEDLPQQSSTKPEQARNSIQSEASSMARCQRSLPVGSPSSPIADTYIHSAPEELLQQSPPQAAQARNSVQSESSSAVHHRQSSLDSSPSSPTSEAYLHGIPEGFLREHAQMANERILESQVQPSPSGVVRRHRVRVRTRPAKFDVRDVL</sequence>
<gene>
    <name evidence="2" type="ORF">TWF191_004002</name>
</gene>